<dbReference type="Gramene" id="Psat02G0306100-T1">
    <property type="protein sequence ID" value="KAI5436796.1"/>
    <property type="gene ID" value="KIW84_023061"/>
</dbReference>
<gene>
    <name evidence="2" type="ORF">KIW84_023061</name>
</gene>
<reference evidence="2 3" key="1">
    <citation type="journal article" date="2022" name="Nat. Genet.">
        <title>Improved pea reference genome and pan-genome highlight genomic features and evolutionary characteristics.</title>
        <authorList>
            <person name="Yang T."/>
            <person name="Liu R."/>
            <person name="Luo Y."/>
            <person name="Hu S."/>
            <person name="Wang D."/>
            <person name="Wang C."/>
            <person name="Pandey M.K."/>
            <person name="Ge S."/>
            <person name="Xu Q."/>
            <person name="Li N."/>
            <person name="Li G."/>
            <person name="Huang Y."/>
            <person name="Saxena R.K."/>
            <person name="Ji Y."/>
            <person name="Li M."/>
            <person name="Yan X."/>
            <person name="He Y."/>
            <person name="Liu Y."/>
            <person name="Wang X."/>
            <person name="Xiang C."/>
            <person name="Varshney R.K."/>
            <person name="Ding H."/>
            <person name="Gao S."/>
            <person name="Zong X."/>
        </authorList>
    </citation>
    <scope>NUCLEOTIDE SEQUENCE [LARGE SCALE GENOMIC DNA]</scope>
    <source>
        <strain evidence="2 3">cv. Zhongwan 6</strain>
    </source>
</reference>
<dbReference type="AlphaFoldDB" id="A0A9D4YC15"/>
<accession>A0A9D4YC15</accession>
<evidence type="ECO:0000313" key="3">
    <source>
        <dbReference type="Proteomes" id="UP001058974"/>
    </source>
</evidence>
<proteinExistence type="predicted"/>
<dbReference type="Proteomes" id="UP001058974">
    <property type="component" value="Chromosome 2"/>
</dbReference>
<organism evidence="2 3">
    <name type="scientific">Pisum sativum</name>
    <name type="common">Garden pea</name>
    <name type="synonym">Lathyrus oleraceus</name>
    <dbReference type="NCBI Taxonomy" id="3888"/>
    <lineage>
        <taxon>Eukaryota</taxon>
        <taxon>Viridiplantae</taxon>
        <taxon>Streptophyta</taxon>
        <taxon>Embryophyta</taxon>
        <taxon>Tracheophyta</taxon>
        <taxon>Spermatophyta</taxon>
        <taxon>Magnoliopsida</taxon>
        <taxon>eudicotyledons</taxon>
        <taxon>Gunneridae</taxon>
        <taxon>Pentapetalae</taxon>
        <taxon>rosids</taxon>
        <taxon>fabids</taxon>
        <taxon>Fabales</taxon>
        <taxon>Fabaceae</taxon>
        <taxon>Papilionoideae</taxon>
        <taxon>50 kb inversion clade</taxon>
        <taxon>NPAAA clade</taxon>
        <taxon>Hologalegina</taxon>
        <taxon>IRL clade</taxon>
        <taxon>Fabeae</taxon>
        <taxon>Lathyrus</taxon>
    </lineage>
</organism>
<evidence type="ECO:0000313" key="2">
    <source>
        <dbReference type="EMBL" id="KAI5436796.1"/>
    </source>
</evidence>
<keyword evidence="3" id="KW-1185">Reference proteome</keyword>
<name>A0A9D4YC15_PEA</name>
<sequence length="322" mass="35896">MAEIINDQPPPPPPSGSGSLAVTGKSLCSRSLTVCGNIPKNTQGENISDLESESESESEFLILGPSLPRTPISVPSLEPELSPSLSLSPSSTPESEPVSVRGPSRPSVLQESAPPAPTLVYQRRSKPDLLQKQIQSPKPEVSTENDSSSDDCAISDTCDTNLVDLPIALRKDKRSCPSLYRHPISQYVSTKHLSTQYQRWLEEEEIDEVVSVVWNRETDVEVNQRIYGCAEELKRWSRRKFTKSKTELKKCMKRMKRYCRCNISSITATTRMNFKKISMLVNEDNAEVKYQSGLCEVSKEYFNNKNSAKDGTHGLVLANTQQ</sequence>
<comment type="caution">
    <text evidence="2">The sequence shown here is derived from an EMBL/GenBank/DDBJ whole genome shotgun (WGS) entry which is preliminary data.</text>
</comment>
<feature type="compositionally biased region" description="Low complexity" evidence="1">
    <location>
        <begin position="73"/>
        <end position="100"/>
    </location>
</feature>
<feature type="compositionally biased region" description="Polar residues" evidence="1">
    <location>
        <begin position="132"/>
        <end position="146"/>
    </location>
</feature>
<evidence type="ECO:0000256" key="1">
    <source>
        <dbReference type="SAM" id="MobiDB-lite"/>
    </source>
</evidence>
<feature type="region of interest" description="Disordered" evidence="1">
    <location>
        <begin position="1"/>
        <end position="154"/>
    </location>
</feature>
<feature type="compositionally biased region" description="Polar residues" evidence="1">
    <location>
        <begin position="26"/>
        <end position="46"/>
    </location>
</feature>
<dbReference type="EMBL" id="JAMSHJ010000002">
    <property type="protein sequence ID" value="KAI5436796.1"/>
    <property type="molecule type" value="Genomic_DNA"/>
</dbReference>
<protein>
    <submittedName>
        <fullName evidence="2">Uncharacterized protein</fullName>
    </submittedName>
</protein>
<feature type="compositionally biased region" description="Acidic residues" evidence="1">
    <location>
        <begin position="48"/>
        <end position="58"/>
    </location>
</feature>